<proteinExistence type="predicted"/>
<keyword evidence="2" id="KW-1185">Reference proteome</keyword>
<reference evidence="1" key="1">
    <citation type="submission" date="2013-11" db="EMBL/GenBank/DDBJ databases">
        <title>Genome sequence of the fusiform rust pathogen reveals effectors for host alternation and coevolution with pine.</title>
        <authorList>
            <consortium name="DOE Joint Genome Institute"/>
            <person name="Smith K."/>
            <person name="Pendleton A."/>
            <person name="Kubisiak T."/>
            <person name="Anderson C."/>
            <person name="Salamov A."/>
            <person name="Aerts A."/>
            <person name="Riley R."/>
            <person name="Clum A."/>
            <person name="Lindquist E."/>
            <person name="Ence D."/>
            <person name="Campbell M."/>
            <person name="Kronenberg Z."/>
            <person name="Feau N."/>
            <person name="Dhillon B."/>
            <person name="Hamelin R."/>
            <person name="Burleigh J."/>
            <person name="Smith J."/>
            <person name="Yandell M."/>
            <person name="Nelson C."/>
            <person name="Grigoriev I."/>
            <person name="Davis J."/>
        </authorList>
    </citation>
    <scope>NUCLEOTIDE SEQUENCE</scope>
    <source>
        <strain evidence="1">G11</strain>
    </source>
</reference>
<evidence type="ECO:0000313" key="1">
    <source>
        <dbReference type="EMBL" id="KAG0144556.1"/>
    </source>
</evidence>
<comment type="caution">
    <text evidence="1">The sequence shown here is derived from an EMBL/GenBank/DDBJ whole genome shotgun (WGS) entry which is preliminary data.</text>
</comment>
<evidence type="ECO:0000313" key="2">
    <source>
        <dbReference type="Proteomes" id="UP000886653"/>
    </source>
</evidence>
<gene>
    <name evidence="1" type="ORF">CROQUDRAFT_134314</name>
</gene>
<name>A0A9P6NJ86_9BASI</name>
<dbReference type="AlphaFoldDB" id="A0A9P6NJ86"/>
<dbReference type="EMBL" id="MU167293">
    <property type="protein sequence ID" value="KAG0144556.1"/>
    <property type="molecule type" value="Genomic_DNA"/>
</dbReference>
<protein>
    <submittedName>
        <fullName evidence="1">Uncharacterized protein</fullName>
    </submittedName>
</protein>
<organism evidence="1 2">
    <name type="scientific">Cronartium quercuum f. sp. fusiforme G11</name>
    <dbReference type="NCBI Taxonomy" id="708437"/>
    <lineage>
        <taxon>Eukaryota</taxon>
        <taxon>Fungi</taxon>
        <taxon>Dikarya</taxon>
        <taxon>Basidiomycota</taxon>
        <taxon>Pucciniomycotina</taxon>
        <taxon>Pucciniomycetes</taxon>
        <taxon>Pucciniales</taxon>
        <taxon>Coleosporiaceae</taxon>
        <taxon>Cronartium</taxon>
    </lineage>
</organism>
<sequence>MSMLTRKTALWSKGSKRCVHIQKWYLIRIAVPTFVFSIHSLSSVPNTKITVQNLLHSQHVLASTSDPDQLVKQGHTKLSEALMEPVTETSLSCVKNICMTKKGSFFQFSKLLRANFLSLWKTLEHIGPWKKIEDSRPEGIPGDDDHVAVQELVDEEKVSKYLEKYEDVKTAFKESCGVTQRIMSKLIGGNNEARTSASSELTVLVQGDAMGLDIKTCAVVSIIERLAQTNELSLYDAANLYWSLSEILKNHLFFVKNACNIKIKDLSSKLHSYCHRHPDSAKVLWGGKHYSENFHIIDLLDPILSLLKPNYEDVMKQFNSGGELRNIYWTISQSAENEMIYKTNTEFENSSAGDIEFLLGQIFKALHLENHGPYRLEVTVIDQLNLIKTLFIIKQTITKHKEWDTIEVNLALESCEKVLAQNESKFFWHVAPKKLAKAYFYIKYALDEKSNLDPYEWNEKYDGLVLRMSKHQDILPKNNQPTKVTQFIDSASTIKAIDELLKKIEKIGTKDSEFPSFEDVAKSHSHIRGLLQWLAMKKYGNDHTDFLIQSSILKKAIEYHTAVQTKGSRELCEALRGRIDALYPVQPIEQHHHGEESVFQNAHS</sequence>
<accession>A0A9P6NJ86</accession>
<dbReference type="Proteomes" id="UP000886653">
    <property type="component" value="Unassembled WGS sequence"/>
</dbReference>